<dbReference type="RefSeq" id="WP_323721980.1">
    <property type="nucleotide sequence ID" value="NZ_CP110343.1"/>
</dbReference>
<name>A0ABZ0UPE7_9RICK</name>
<evidence type="ECO:0000313" key="4">
    <source>
        <dbReference type="Proteomes" id="UP001325140"/>
    </source>
</evidence>
<dbReference type="NCBIfam" id="TIGR00251">
    <property type="entry name" value="DUF167 family protein"/>
    <property type="match status" value="1"/>
</dbReference>
<dbReference type="HAMAP" id="MF_00634">
    <property type="entry name" value="UPF0235"/>
    <property type="match status" value="1"/>
</dbReference>
<dbReference type="InterPro" id="IPR036591">
    <property type="entry name" value="YggU-like_sf"/>
</dbReference>
<keyword evidence="4" id="KW-1185">Reference proteome</keyword>
<evidence type="ECO:0000256" key="2">
    <source>
        <dbReference type="HAMAP-Rule" id="MF_00634"/>
    </source>
</evidence>
<reference evidence="3" key="1">
    <citation type="submission" date="2022-10" db="EMBL/GenBank/DDBJ databases">
        <title>Host association and intracellularity evolved multiple times independently in the Rickettsiales.</title>
        <authorList>
            <person name="Castelli M."/>
            <person name="Nardi T."/>
            <person name="Gammuto L."/>
            <person name="Bellinzona G."/>
            <person name="Sabaneyeva E."/>
            <person name="Potekhin A."/>
            <person name="Serra V."/>
            <person name="Petroni G."/>
            <person name="Sassera D."/>
        </authorList>
    </citation>
    <scope>NUCLEOTIDE SEQUENCE [LARGE SCALE GENOMIC DNA]</scope>
    <source>
        <strain evidence="3">US_Bl 11III1</strain>
    </source>
</reference>
<dbReference type="EMBL" id="CP110343">
    <property type="protein sequence ID" value="WPX98003.1"/>
    <property type="molecule type" value="Genomic_DNA"/>
</dbReference>
<evidence type="ECO:0000256" key="1">
    <source>
        <dbReference type="ARBA" id="ARBA00010364"/>
    </source>
</evidence>
<dbReference type="InterPro" id="IPR003746">
    <property type="entry name" value="DUF167"/>
</dbReference>
<dbReference type="PANTHER" id="PTHR13420">
    <property type="entry name" value="UPF0235 PROTEIN C15ORF40"/>
    <property type="match status" value="1"/>
</dbReference>
<dbReference type="Pfam" id="PF02594">
    <property type="entry name" value="DUF167"/>
    <property type="match status" value="1"/>
</dbReference>
<protein>
    <recommendedName>
        <fullName evidence="2">UPF0235 protein Fokcrypt_00530</fullName>
    </recommendedName>
</protein>
<dbReference type="SUPFAM" id="SSF69786">
    <property type="entry name" value="YggU-like"/>
    <property type="match status" value="1"/>
</dbReference>
<gene>
    <name evidence="3" type="ORF">Fokcrypt_00530</name>
</gene>
<dbReference type="Proteomes" id="UP001325140">
    <property type="component" value="Chromosome"/>
</dbReference>
<dbReference type="SMART" id="SM01152">
    <property type="entry name" value="DUF167"/>
    <property type="match status" value="1"/>
</dbReference>
<accession>A0ABZ0UPE7</accession>
<comment type="similarity">
    <text evidence="1 2">Belongs to the UPF0235 family.</text>
</comment>
<organism evidence="3 4">
    <name type="scientific">Candidatus Fokinia crypta</name>
    <dbReference type="NCBI Taxonomy" id="1920990"/>
    <lineage>
        <taxon>Bacteria</taxon>
        <taxon>Pseudomonadati</taxon>
        <taxon>Pseudomonadota</taxon>
        <taxon>Alphaproteobacteria</taxon>
        <taxon>Rickettsiales</taxon>
        <taxon>Candidatus Midichloriaceae</taxon>
        <taxon>Candidatus Fokinia</taxon>
    </lineage>
</organism>
<proteinExistence type="inferred from homology"/>
<sequence length="106" mass="12081">MTIVLLYAILVMQRLCYRHDFSLKMVINVKVMVNASKSEIMGFEEDLFGNKTLRVRVSATPQDGKANIMLIKLLATHFNVSRSDITIIKGATSRTKLIRIKQLKLQ</sequence>
<dbReference type="PANTHER" id="PTHR13420:SF7">
    <property type="entry name" value="UPF0235 PROTEIN C15ORF40"/>
    <property type="match status" value="1"/>
</dbReference>
<evidence type="ECO:0000313" key="3">
    <source>
        <dbReference type="EMBL" id="WPX98003.1"/>
    </source>
</evidence>
<dbReference type="Gene3D" id="3.30.1200.10">
    <property type="entry name" value="YggU-like"/>
    <property type="match status" value="1"/>
</dbReference>